<dbReference type="EMBL" id="JAGMWT010000022">
    <property type="protein sequence ID" value="KAH7112203.1"/>
    <property type="molecule type" value="Genomic_DNA"/>
</dbReference>
<name>A0A9P9I8R5_9PLEO</name>
<dbReference type="GO" id="GO:0016652">
    <property type="term" value="F:oxidoreductase activity, acting on NAD(P)H as acceptor"/>
    <property type="evidence" value="ECO:0007669"/>
    <property type="project" value="InterPro"/>
</dbReference>
<comment type="similarity">
    <text evidence="1">Belongs to the aldo/keto reductase family.</text>
</comment>
<dbReference type="PRINTS" id="PR00069">
    <property type="entry name" value="ALDKETRDTASE"/>
</dbReference>
<dbReference type="InterPro" id="IPR018170">
    <property type="entry name" value="Aldo/ket_reductase_CS"/>
</dbReference>
<proteinExistence type="inferred from homology"/>
<sequence length="296" mass="32875">MAKIHTPIPSLKLNDGTSMPMLAYGTGTAWFKKSEQKSLDQACIDGVKAAIKLGYTHLDGAEVYKTERELGVAIKEGGVPRENLYVVTKVLNAEGNIEDALKESLKRLDLGHVDLYLIHAPFFAKTDEDLQKAWASMEAVQKAGLTKSIGVSNFLPRHLQAILKTAKVIPVCNQIEFHPYLQRKELIEFNKKHGIATTAYGPLSAATKAKPGPADGYLAALSKKYAVSEAEISLRWCIDQDVVPITTSGKEQRLSDYLRAATFKLTPKEIKELNELGDQKHYRGFWQAKFDDNDRS</sequence>
<keyword evidence="3" id="KW-0560">Oxidoreductase</keyword>
<dbReference type="PANTHER" id="PTHR43827:SF3">
    <property type="entry name" value="NADP-DEPENDENT OXIDOREDUCTASE DOMAIN-CONTAINING PROTEIN"/>
    <property type="match status" value="1"/>
</dbReference>
<protein>
    <submittedName>
        <fullName evidence="8">Aldo-keto reductase family 1 member C13</fullName>
    </submittedName>
</protein>
<feature type="site" description="Lowers pKa of active site Tyr" evidence="6">
    <location>
        <position position="89"/>
    </location>
</feature>
<keyword evidence="9" id="KW-1185">Reference proteome</keyword>
<evidence type="ECO:0000256" key="2">
    <source>
        <dbReference type="ARBA" id="ARBA00022857"/>
    </source>
</evidence>
<dbReference type="InterPro" id="IPR020471">
    <property type="entry name" value="AKR"/>
</dbReference>
<dbReference type="PANTHER" id="PTHR43827">
    <property type="entry name" value="2,5-DIKETO-D-GLUCONIC ACID REDUCTASE"/>
    <property type="match status" value="1"/>
</dbReference>
<organism evidence="8 9">
    <name type="scientific">Dendryphion nanum</name>
    <dbReference type="NCBI Taxonomy" id="256645"/>
    <lineage>
        <taxon>Eukaryota</taxon>
        <taxon>Fungi</taxon>
        <taxon>Dikarya</taxon>
        <taxon>Ascomycota</taxon>
        <taxon>Pezizomycotina</taxon>
        <taxon>Dothideomycetes</taxon>
        <taxon>Pleosporomycetidae</taxon>
        <taxon>Pleosporales</taxon>
        <taxon>Torulaceae</taxon>
        <taxon>Dendryphion</taxon>
    </lineage>
</organism>
<gene>
    <name evidence="8" type="ORF">B0J11DRAFT_542884</name>
</gene>
<dbReference type="AlphaFoldDB" id="A0A9P9I8R5"/>
<comment type="caution">
    <text evidence="8">The sequence shown here is derived from an EMBL/GenBank/DDBJ whole genome shotgun (WGS) entry which is preliminary data.</text>
</comment>
<feature type="binding site" evidence="5">
    <location>
        <position position="119"/>
    </location>
    <ligand>
        <name>substrate</name>
    </ligand>
</feature>
<dbReference type="OrthoDB" id="416253at2759"/>
<dbReference type="CDD" id="cd19120">
    <property type="entry name" value="AKR_AKR3C2-3"/>
    <property type="match status" value="1"/>
</dbReference>
<dbReference type="InterPro" id="IPR036812">
    <property type="entry name" value="NAD(P)_OxRdtase_dom_sf"/>
</dbReference>
<feature type="active site" description="Proton donor" evidence="4">
    <location>
        <position position="64"/>
    </location>
</feature>
<dbReference type="InterPro" id="IPR023210">
    <property type="entry name" value="NADP_OxRdtase_dom"/>
</dbReference>
<dbReference type="PIRSF" id="PIRSF000097">
    <property type="entry name" value="AKR"/>
    <property type="match status" value="1"/>
</dbReference>
<accession>A0A9P9I8R5</accession>
<evidence type="ECO:0000256" key="5">
    <source>
        <dbReference type="PIRSR" id="PIRSR000097-2"/>
    </source>
</evidence>
<evidence type="ECO:0000313" key="9">
    <source>
        <dbReference type="Proteomes" id="UP000700596"/>
    </source>
</evidence>
<evidence type="ECO:0000256" key="4">
    <source>
        <dbReference type="PIRSR" id="PIRSR000097-1"/>
    </source>
</evidence>
<evidence type="ECO:0000256" key="6">
    <source>
        <dbReference type="PIRSR" id="PIRSR000097-3"/>
    </source>
</evidence>
<evidence type="ECO:0000256" key="3">
    <source>
        <dbReference type="ARBA" id="ARBA00023002"/>
    </source>
</evidence>
<reference evidence="8" key="1">
    <citation type="journal article" date="2021" name="Nat. Commun.">
        <title>Genetic determinants of endophytism in the Arabidopsis root mycobiome.</title>
        <authorList>
            <person name="Mesny F."/>
            <person name="Miyauchi S."/>
            <person name="Thiergart T."/>
            <person name="Pickel B."/>
            <person name="Atanasova L."/>
            <person name="Karlsson M."/>
            <person name="Huettel B."/>
            <person name="Barry K.W."/>
            <person name="Haridas S."/>
            <person name="Chen C."/>
            <person name="Bauer D."/>
            <person name="Andreopoulos W."/>
            <person name="Pangilinan J."/>
            <person name="LaButti K."/>
            <person name="Riley R."/>
            <person name="Lipzen A."/>
            <person name="Clum A."/>
            <person name="Drula E."/>
            <person name="Henrissat B."/>
            <person name="Kohler A."/>
            <person name="Grigoriev I.V."/>
            <person name="Martin F.M."/>
            <person name="Hacquard S."/>
        </authorList>
    </citation>
    <scope>NUCLEOTIDE SEQUENCE</scope>
    <source>
        <strain evidence="8">MPI-CAGE-CH-0243</strain>
    </source>
</reference>
<dbReference type="SUPFAM" id="SSF51430">
    <property type="entry name" value="NAD(P)-linked oxidoreductase"/>
    <property type="match status" value="1"/>
</dbReference>
<dbReference type="PROSITE" id="PS00062">
    <property type="entry name" value="ALDOKETO_REDUCTASE_2"/>
    <property type="match status" value="1"/>
</dbReference>
<evidence type="ECO:0000313" key="8">
    <source>
        <dbReference type="EMBL" id="KAH7112203.1"/>
    </source>
</evidence>
<feature type="domain" description="NADP-dependent oxidoreductase" evidence="7">
    <location>
        <begin position="25"/>
        <end position="276"/>
    </location>
</feature>
<evidence type="ECO:0000259" key="7">
    <source>
        <dbReference type="Pfam" id="PF00248"/>
    </source>
</evidence>
<keyword evidence="2" id="KW-0521">NADP</keyword>
<dbReference type="GO" id="GO:0016616">
    <property type="term" value="F:oxidoreductase activity, acting on the CH-OH group of donors, NAD or NADP as acceptor"/>
    <property type="evidence" value="ECO:0007669"/>
    <property type="project" value="UniProtKB-ARBA"/>
</dbReference>
<dbReference type="Gene3D" id="3.20.20.100">
    <property type="entry name" value="NADP-dependent oxidoreductase domain"/>
    <property type="match status" value="1"/>
</dbReference>
<dbReference type="Proteomes" id="UP000700596">
    <property type="component" value="Unassembled WGS sequence"/>
</dbReference>
<dbReference type="FunFam" id="3.20.20.100:FF:000002">
    <property type="entry name" value="2,5-diketo-D-gluconic acid reductase A"/>
    <property type="match status" value="1"/>
</dbReference>
<dbReference type="Pfam" id="PF00248">
    <property type="entry name" value="Aldo_ket_red"/>
    <property type="match status" value="1"/>
</dbReference>
<dbReference type="InterPro" id="IPR044494">
    <property type="entry name" value="AKR3C2/3"/>
</dbReference>
<evidence type="ECO:0000256" key="1">
    <source>
        <dbReference type="ARBA" id="ARBA00007905"/>
    </source>
</evidence>